<dbReference type="EMBL" id="RZHH01000002">
    <property type="protein sequence ID" value="RYJ15461.1"/>
    <property type="molecule type" value="Genomic_DNA"/>
</dbReference>
<evidence type="ECO:0000313" key="4">
    <source>
        <dbReference type="Proteomes" id="UP000294028"/>
    </source>
</evidence>
<feature type="region of interest" description="Disordered" evidence="2">
    <location>
        <begin position="197"/>
        <end position="309"/>
    </location>
</feature>
<sequence length="309" mass="32484">MRRNATILMTAMLLVAALATVPMASVAQSEGGTTATETPMAGSDSTSNESTQSGELLSGVLAVQDAEIEREVETRTFGIRVAQAATDEAKADVVAERLNSNEARLAELEQRKARLEAARENGSISKGEYNTRMARVAAETETVKELTNRSATASERLPNELLEQRGVNTTAIRTLATRAEDLTGPEVSEIARQIAGSATTRGNATAHRGPFEEVPPRGNHTENGNGQANAHGQRETLENATTENASSTIPDNETATDTPLSGSEQGASERDSDDSTNAGKTDSSSKSGADARGSDALSVSRSGLLVRIE</sequence>
<reference evidence="3 4" key="1">
    <citation type="submission" date="2018-12" db="EMBL/GenBank/DDBJ databases">
        <title>Genome analysis provides insights into bioremediation potentialities of Halogeometricum borinquense strain N11.</title>
        <authorList>
            <person name="Najjari A."/>
            <person name="Youssef N."/>
            <person name="Fhoula I."/>
            <person name="Ben Dhia O."/>
            <person name="Mahjoubi M."/>
            <person name="Ouzari H.I."/>
            <person name="Cherif A."/>
        </authorList>
    </citation>
    <scope>NUCLEOTIDE SEQUENCE [LARGE SCALE GENOMIC DNA]</scope>
    <source>
        <strain evidence="3 4">N11</strain>
    </source>
</reference>
<feature type="compositionally biased region" description="Polar residues" evidence="2">
    <location>
        <begin position="275"/>
        <end position="287"/>
    </location>
</feature>
<protein>
    <submittedName>
        <fullName evidence="3">Uncharacterized protein</fullName>
    </submittedName>
</protein>
<dbReference type="Proteomes" id="UP000294028">
    <property type="component" value="Unassembled WGS sequence"/>
</dbReference>
<name>A0A482TQF1_9EURY</name>
<evidence type="ECO:0000313" key="3">
    <source>
        <dbReference type="EMBL" id="RYJ15461.1"/>
    </source>
</evidence>
<comment type="caution">
    <text evidence="3">The sequence shown here is derived from an EMBL/GenBank/DDBJ whole genome shotgun (WGS) entry which is preliminary data.</text>
</comment>
<organism evidence="3 4">
    <name type="scientific">Halogeometricum borinquense</name>
    <dbReference type="NCBI Taxonomy" id="60847"/>
    <lineage>
        <taxon>Archaea</taxon>
        <taxon>Methanobacteriati</taxon>
        <taxon>Methanobacteriota</taxon>
        <taxon>Stenosarchaea group</taxon>
        <taxon>Halobacteria</taxon>
        <taxon>Halobacteriales</taxon>
        <taxon>Haloferacaceae</taxon>
        <taxon>Halogeometricum</taxon>
    </lineage>
</organism>
<gene>
    <name evidence="3" type="ORF">ELS19_14000</name>
</gene>
<feature type="compositionally biased region" description="Polar residues" evidence="2">
    <location>
        <begin position="221"/>
        <end position="230"/>
    </location>
</feature>
<evidence type="ECO:0000256" key="2">
    <source>
        <dbReference type="SAM" id="MobiDB-lite"/>
    </source>
</evidence>
<evidence type="ECO:0000256" key="1">
    <source>
        <dbReference type="SAM" id="Coils"/>
    </source>
</evidence>
<feature type="compositionally biased region" description="Polar residues" evidence="2">
    <location>
        <begin position="238"/>
        <end position="266"/>
    </location>
</feature>
<feature type="region of interest" description="Disordered" evidence="2">
    <location>
        <begin position="29"/>
        <end position="55"/>
    </location>
</feature>
<keyword evidence="1" id="KW-0175">Coiled coil</keyword>
<feature type="coiled-coil region" evidence="1">
    <location>
        <begin position="91"/>
        <end position="125"/>
    </location>
</feature>
<accession>A0A482TQF1</accession>
<dbReference type="AlphaFoldDB" id="A0A482TQF1"/>
<proteinExistence type="predicted"/>